<name>A0ABW5W8I3_9PSEU</name>
<reference evidence="4" key="1">
    <citation type="journal article" date="2019" name="Int. J. Syst. Evol. Microbiol.">
        <title>The Global Catalogue of Microorganisms (GCM) 10K type strain sequencing project: providing services to taxonomists for standard genome sequencing and annotation.</title>
        <authorList>
            <consortium name="The Broad Institute Genomics Platform"/>
            <consortium name="The Broad Institute Genome Sequencing Center for Infectious Disease"/>
            <person name="Wu L."/>
            <person name="Ma J."/>
        </authorList>
    </citation>
    <scope>NUCLEOTIDE SEQUENCE [LARGE SCALE GENOMIC DNA]</scope>
    <source>
        <strain evidence="4">IBRC-M 10906</strain>
    </source>
</reference>
<protein>
    <submittedName>
        <fullName evidence="3">Mycofactocin biosynthesis glycosyltransferase MftF</fullName>
    </submittedName>
</protein>
<evidence type="ECO:0000313" key="4">
    <source>
        <dbReference type="Proteomes" id="UP001597478"/>
    </source>
</evidence>
<dbReference type="Pfam" id="PF00535">
    <property type="entry name" value="Glycos_transf_2"/>
    <property type="match status" value="1"/>
</dbReference>
<dbReference type="Gene3D" id="3.90.550.10">
    <property type="entry name" value="Spore Coat Polysaccharide Biosynthesis Protein SpsA, Chain A"/>
    <property type="match status" value="1"/>
</dbReference>
<sequence length="437" mass="46591">MKPGTRFVLDASVRRRGALLIGGSPLRLVRLGAAGSRLLARWLDGEALSDSPGELRLARKLVDAGLVHPQPPPGPKPADVTLVVPVKDNAEGVRRLVEATPEVGARIVVDDGSRESPPGASVRHPHPLGPAAARNAGWRRAETDLVAFLDADTVPEPGWLDALLPHFGDPAVVAVAPRVRSAARPGSVGAYERTRSALDLGARPAPVRPMSRVSYVPSAALVVRRSALSAVDGFDPDLRFGEDVDLVWRLLEIGAVRYEPAAVVVHEPRATVRSWLRQRFDYGTSAAPLSARHPGRLGPARLSAWVALAWVLLAAGRPLAGAVLAAGGAASLTRRLRDIPAAESLRLAARGQLGGGRLLTEAVRRAWWPLLLPTRRGRRVLAAAFAPCAVRALGRPPAWLALRILDDLAYCAGVWAGCVRHRTAAPLLPRFTEATPR</sequence>
<organism evidence="3 4">
    <name type="scientific">Prauserella oleivorans</name>
    <dbReference type="NCBI Taxonomy" id="1478153"/>
    <lineage>
        <taxon>Bacteria</taxon>
        <taxon>Bacillati</taxon>
        <taxon>Actinomycetota</taxon>
        <taxon>Actinomycetes</taxon>
        <taxon>Pseudonocardiales</taxon>
        <taxon>Pseudonocardiaceae</taxon>
        <taxon>Prauserella</taxon>
    </lineage>
</organism>
<gene>
    <name evidence="3" type="primary">mftF</name>
    <name evidence="3" type="ORF">ACFS2C_10625</name>
</gene>
<dbReference type="PANTHER" id="PTHR43646:SF6">
    <property type="entry name" value="PRE-MYCOFACTOCIN GLYCOSYLTRANSFERASE"/>
    <property type="match status" value="1"/>
</dbReference>
<comment type="caution">
    <text evidence="3">The sequence shown here is derived from an EMBL/GenBank/DDBJ whole genome shotgun (WGS) entry which is preliminary data.</text>
</comment>
<dbReference type="InterPro" id="IPR023981">
    <property type="entry name" value="MftF"/>
</dbReference>
<feature type="domain" description="Glycosyltransferase 2-like" evidence="2">
    <location>
        <begin position="107"/>
        <end position="184"/>
    </location>
</feature>
<dbReference type="SUPFAM" id="SSF53448">
    <property type="entry name" value="Nucleotide-diphospho-sugar transferases"/>
    <property type="match status" value="1"/>
</dbReference>
<feature type="region of interest" description="Disordered" evidence="1">
    <location>
        <begin position="110"/>
        <end position="130"/>
    </location>
</feature>
<evidence type="ECO:0000313" key="3">
    <source>
        <dbReference type="EMBL" id="MFD2799846.1"/>
    </source>
</evidence>
<evidence type="ECO:0000256" key="1">
    <source>
        <dbReference type="SAM" id="MobiDB-lite"/>
    </source>
</evidence>
<proteinExistence type="predicted"/>
<evidence type="ECO:0000259" key="2">
    <source>
        <dbReference type="Pfam" id="PF00535"/>
    </source>
</evidence>
<dbReference type="InterPro" id="IPR029044">
    <property type="entry name" value="Nucleotide-diphossugar_trans"/>
</dbReference>
<dbReference type="EMBL" id="JBHUOF010000013">
    <property type="protein sequence ID" value="MFD2799846.1"/>
    <property type="molecule type" value="Genomic_DNA"/>
</dbReference>
<dbReference type="NCBIfam" id="TIGR03965">
    <property type="entry name" value="mycofact_glyco"/>
    <property type="match status" value="1"/>
</dbReference>
<dbReference type="Proteomes" id="UP001597478">
    <property type="component" value="Unassembled WGS sequence"/>
</dbReference>
<keyword evidence="4" id="KW-1185">Reference proteome</keyword>
<accession>A0ABW5W8I3</accession>
<dbReference type="PANTHER" id="PTHR43646">
    <property type="entry name" value="GLYCOSYLTRANSFERASE"/>
    <property type="match status" value="1"/>
</dbReference>
<dbReference type="RefSeq" id="WP_377384606.1">
    <property type="nucleotide sequence ID" value="NZ_JBHSAN010000004.1"/>
</dbReference>
<dbReference type="InterPro" id="IPR001173">
    <property type="entry name" value="Glyco_trans_2-like"/>
</dbReference>